<dbReference type="SUPFAM" id="SSF81321">
    <property type="entry name" value="Family A G protein-coupled receptor-like"/>
    <property type="match status" value="2"/>
</dbReference>
<dbReference type="GO" id="GO:0004993">
    <property type="term" value="F:G protein-coupled serotonin receptor activity"/>
    <property type="evidence" value="ECO:0007669"/>
    <property type="project" value="TreeGrafter"/>
</dbReference>
<comment type="similarity">
    <text evidence="9">Belongs to the G-protein coupled receptor 1 family.</text>
</comment>
<evidence type="ECO:0000259" key="12">
    <source>
        <dbReference type="PROSITE" id="PS50262"/>
    </source>
</evidence>
<feature type="transmembrane region" description="Helical" evidence="11">
    <location>
        <begin position="223"/>
        <end position="246"/>
    </location>
</feature>
<dbReference type="Gene3D" id="1.20.1070.10">
    <property type="entry name" value="Rhodopsin 7-helix transmembrane proteins"/>
    <property type="match status" value="2"/>
</dbReference>
<feature type="domain" description="G-protein coupled receptors family 1 profile" evidence="12">
    <location>
        <begin position="37"/>
        <end position="274"/>
    </location>
</feature>
<keyword evidence="7 9" id="KW-0675">Receptor</keyword>
<dbReference type="AlphaFoldDB" id="A0AAU9X852"/>
<protein>
    <recommendedName>
        <fullName evidence="12">G-protein coupled receptors family 1 profile domain-containing protein</fullName>
    </recommendedName>
</protein>
<dbReference type="PANTHER" id="PTHR24247:SF202">
    <property type="entry name" value="5-HYDROXYTRYPTAMINE RECEPTOR 1"/>
    <property type="match status" value="1"/>
</dbReference>
<dbReference type="PROSITE" id="PS00237">
    <property type="entry name" value="G_PROTEIN_RECEP_F1_1"/>
    <property type="match status" value="1"/>
</dbReference>
<evidence type="ECO:0000256" key="9">
    <source>
        <dbReference type="RuleBase" id="RU000688"/>
    </source>
</evidence>
<feature type="transmembrane region" description="Helical" evidence="11">
    <location>
        <begin position="499"/>
        <end position="520"/>
    </location>
</feature>
<keyword evidence="4 11" id="KW-1133">Transmembrane helix</keyword>
<dbReference type="PRINTS" id="PR00237">
    <property type="entry name" value="GPCRRHODOPSN"/>
</dbReference>
<dbReference type="PANTHER" id="PTHR24247">
    <property type="entry name" value="5-HYDROXYTRYPTAMINE RECEPTOR"/>
    <property type="match status" value="1"/>
</dbReference>
<dbReference type="InterPro" id="IPR017452">
    <property type="entry name" value="GPCR_Rhodpsn_7TM"/>
</dbReference>
<feature type="transmembrane region" description="Helical" evidence="11">
    <location>
        <begin position="426"/>
        <end position="449"/>
    </location>
</feature>
<dbReference type="PROSITE" id="PS50262">
    <property type="entry name" value="G_PROTEIN_RECEP_F1_2"/>
    <property type="match status" value="2"/>
</dbReference>
<feature type="transmembrane region" description="Helical" evidence="11">
    <location>
        <begin position="167"/>
        <end position="189"/>
    </location>
</feature>
<feature type="transmembrane region" description="Helical" evidence="11">
    <location>
        <begin position="94"/>
        <end position="118"/>
    </location>
</feature>
<feature type="transmembrane region" description="Helical" evidence="11">
    <location>
        <begin position="556"/>
        <end position="577"/>
    </location>
</feature>
<evidence type="ECO:0000256" key="4">
    <source>
        <dbReference type="ARBA" id="ARBA00022989"/>
    </source>
</evidence>
<dbReference type="GO" id="GO:0007268">
    <property type="term" value="P:chemical synaptic transmission"/>
    <property type="evidence" value="ECO:0007669"/>
    <property type="project" value="TreeGrafter"/>
</dbReference>
<dbReference type="Pfam" id="PF00001">
    <property type="entry name" value="7tm_1"/>
    <property type="match status" value="3"/>
</dbReference>
<dbReference type="GO" id="GO:0045202">
    <property type="term" value="C:synapse"/>
    <property type="evidence" value="ECO:0007669"/>
    <property type="project" value="GOC"/>
</dbReference>
<feature type="transmembrane region" description="Helical" evidence="11">
    <location>
        <begin position="139"/>
        <end position="161"/>
    </location>
</feature>
<feature type="region of interest" description="Disordered" evidence="10">
    <location>
        <begin position="300"/>
        <end position="343"/>
    </location>
</feature>
<evidence type="ECO:0000256" key="1">
    <source>
        <dbReference type="ARBA" id="ARBA00004651"/>
    </source>
</evidence>
<gene>
    <name evidence="13" type="ORF">PMEA_00018917</name>
</gene>
<feature type="transmembrane region" description="Helical" evidence="11">
    <location>
        <begin position="20"/>
        <end position="45"/>
    </location>
</feature>
<sequence length="638" mass="72081">MSANRNSSLDPPEKFDTAHIALSCTFVVLIILLAIVGNTCVILAFKRFRRLRRVTNYFVVSLALTDILVAVISMPVWAAYIISGPSLFIQRQLIQIFWTSTDIMVSVASIWHLTFVSIDRYLCITGPLYYHTRMTSQRAILTLGAIWCYSIIVASLSPTFWESDLYTLMMVVLNYAIPVIIILIAYVNIFKTARYQGKQIELTINGKARRFSMSAEVKAAKTLGVVIGAFIVCWSPFFALNLNYYICHCPPPPLVVSVTKWMHFGNSMLNPLIYGVMNKDFRFAFKRLFTDHFKKSSGFKGRSMGTTADQNSHGKEKEEERKKREREQPDMANGNRSNSSSNSLREFSDDFRIGTATFTIVLILATVFGNGLVVVAFSRFARIRSVTNYFVVSLACSDLCVALFSIPVWVAYLLTGPVWVFGADLSRVWTMVDILIGTASIMNLMAISFDRVLSIMTTMRYSVIMTSRRAIFIICCVWIYSSCMATASFFLFAKRIFNLVATIMCFCVPLLVIITAYSIILKVALYHVKQIHATTPAQYPRSHCNFLRELKAAKTLGVVVGAFVVCWLPFVVINIIYSLCETQHCLLVNPQVILVTKWMHYGNSMINPIIYTAMNNDFRKAFKTLIFASDATLEDEIP</sequence>
<feature type="compositionally biased region" description="Basic and acidic residues" evidence="10">
    <location>
        <begin position="312"/>
        <end position="329"/>
    </location>
</feature>
<feature type="transmembrane region" description="Helical" evidence="11">
    <location>
        <begin position="470"/>
        <end position="493"/>
    </location>
</feature>
<feature type="transmembrane region" description="Helical" evidence="11">
    <location>
        <begin position="389"/>
        <end position="414"/>
    </location>
</feature>
<evidence type="ECO:0000256" key="7">
    <source>
        <dbReference type="ARBA" id="ARBA00023170"/>
    </source>
</evidence>
<feature type="transmembrane region" description="Helical" evidence="11">
    <location>
        <begin position="353"/>
        <end position="377"/>
    </location>
</feature>
<dbReference type="GO" id="GO:0007187">
    <property type="term" value="P:G protein-coupled receptor signaling pathway, coupled to cyclic nucleotide second messenger"/>
    <property type="evidence" value="ECO:0007669"/>
    <property type="project" value="TreeGrafter"/>
</dbReference>
<evidence type="ECO:0000256" key="2">
    <source>
        <dbReference type="ARBA" id="ARBA00022475"/>
    </source>
</evidence>
<evidence type="ECO:0000256" key="6">
    <source>
        <dbReference type="ARBA" id="ARBA00023136"/>
    </source>
</evidence>
<feature type="transmembrane region" description="Helical" evidence="11">
    <location>
        <begin position="57"/>
        <end position="82"/>
    </location>
</feature>
<reference evidence="13 14" key="1">
    <citation type="submission" date="2022-05" db="EMBL/GenBank/DDBJ databases">
        <authorList>
            <consortium name="Genoscope - CEA"/>
            <person name="William W."/>
        </authorList>
    </citation>
    <scope>NUCLEOTIDE SEQUENCE [LARGE SCALE GENOMIC DNA]</scope>
</reference>
<dbReference type="GO" id="GO:0030425">
    <property type="term" value="C:dendrite"/>
    <property type="evidence" value="ECO:0007669"/>
    <property type="project" value="TreeGrafter"/>
</dbReference>
<evidence type="ECO:0000256" key="11">
    <source>
        <dbReference type="SAM" id="Phobius"/>
    </source>
</evidence>
<feature type="domain" description="G-protein coupled receptors family 1 profile" evidence="12">
    <location>
        <begin position="369"/>
        <end position="611"/>
    </location>
</feature>
<name>A0AAU9X852_9CNID</name>
<comment type="subcellular location">
    <subcellularLocation>
        <location evidence="1">Cell membrane</location>
        <topology evidence="1">Multi-pass membrane protein</topology>
    </subcellularLocation>
</comment>
<evidence type="ECO:0000313" key="13">
    <source>
        <dbReference type="EMBL" id="CAH3139672.1"/>
    </source>
</evidence>
<evidence type="ECO:0000256" key="8">
    <source>
        <dbReference type="ARBA" id="ARBA00023224"/>
    </source>
</evidence>
<comment type="caution">
    <text evidence="13">The sequence shown here is derived from an EMBL/GenBank/DDBJ whole genome shotgun (WGS) entry which is preliminary data.</text>
</comment>
<keyword evidence="8 9" id="KW-0807">Transducer</keyword>
<evidence type="ECO:0000256" key="3">
    <source>
        <dbReference type="ARBA" id="ARBA00022692"/>
    </source>
</evidence>
<keyword evidence="3 9" id="KW-0812">Transmembrane</keyword>
<proteinExistence type="inferred from homology"/>
<dbReference type="EMBL" id="CALNXJ010000033">
    <property type="protein sequence ID" value="CAH3139672.1"/>
    <property type="molecule type" value="Genomic_DNA"/>
</dbReference>
<evidence type="ECO:0000256" key="5">
    <source>
        <dbReference type="ARBA" id="ARBA00023040"/>
    </source>
</evidence>
<evidence type="ECO:0000313" key="14">
    <source>
        <dbReference type="Proteomes" id="UP001159428"/>
    </source>
</evidence>
<dbReference type="GO" id="GO:0030594">
    <property type="term" value="F:neurotransmitter receptor activity"/>
    <property type="evidence" value="ECO:0007669"/>
    <property type="project" value="TreeGrafter"/>
</dbReference>
<keyword evidence="6 11" id="KW-0472">Membrane</keyword>
<dbReference type="SMART" id="SM01381">
    <property type="entry name" value="7TM_GPCR_Srsx"/>
    <property type="match status" value="1"/>
</dbReference>
<keyword evidence="14" id="KW-1185">Reference proteome</keyword>
<keyword evidence="2" id="KW-1003">Cell membrane</keyword>
<keyword evidence="5 9" id="KW-0297">G-protein coupled receptor</keyword>
<organism evidence="13 14">
    <name type="scientific">Pocillopora meandrina</name>
    <dbReference type="NCBI Taxonomy" id="46732"/>
    <lineage>
        <taxon>Eukaryota</taxon>
        <taxon>Metazoa</taxon>
        <taxon>Cnidaria</taxon>
        <taxon>Anthozoa</taxon>
        <taxon>Hexacorallia</taxon>
        <taxon>Scleractinia</taxon>
        <taxon>Astrocoeniina</taxon>
        <taxon>Pocilloporidae</taxon>
        <taxon>Pocillopora</taxon>
    </lineage>
</organism>
<evidence type="ECO:0000256" key="10">
    <source>
        <dbReference type="SAM" id="MobiDB-lite"/>
    </source>
</evidence>
<dbReference type="InterPro" id="IPR000276">
    <property type="entry name" value="GPCR_Rhodpsn"/>
</dbReference>
<dbReference type="Proteomes" id="UP001159428">
    <property type="component" value="Unassembled WGS sequence"/>
</dbReference>
<dbReference type="CDD" id="cd14967">
    <property type="entry name" value="7tmA_amine_R-like"/>
    <property type="match status" value="2"/>
</dbReference>
<dbReference type="GO" id="GO:0005886">
    <property type="term" value="C:plasma membrane"/>
    <property type="evidence" value="ECO:0007669"/>
    <property type="project" value="UniProtKB-SubCell"/>
</dbReference>
<feature type="compositionally biased region" description="Low complexity" evidence="10">
    <location>
        <begin position="333"/>
        <end position="343"/>
    </location>
</feature>
<accession>A0AAU9X852</accession>